<organism evidence="2 3">
    <name type="scientific">Phormidium nigroviride PCC 7112</name>
    <dbReference type="NCBI Taxonomy" id="179408"/>
    <lineage>
        <taxon>Bacteria</taxon>
        <taxon>Bacillati</taxon>
        <taxon>Cyanobacteriota</taxon>
        <taxon>Cyanophyceae</taxon>
        <taxon>Oscillatoriophycideae</taxon>
        <taxon>Oscillatoriales</taxon>
        <taxon>Oscillatoriaceae</taxon>
        <taxon>Phormidium</taxon>
    </lineage>
</organism>
<accession>K9VK25</accession>
<dbReference type="EMBL" id="CP003614">
    <property type="protein sequence ID" value="AFZ08311.1"/>
    <property type="molecule type" value="Genomic_DNA"/>
</dbReference>
<dbReference type="Pfam" id="PF10989">
    <property type="entry name" value="DUF2808"/>
    <property type="match status" value="1"/>
</dbReference>
<feature type="signal peptide" evidence="1">
    <location>
        <begin position="1"/>
        <end position="20"/>
    </location>
</feature>
<name>K9VK25_9CYAN</name>
<feature type="chain" id="PRO_5003936925" description="DUF2808 domain-containing protein" evidence="1">
    <location>
        <begin position="21"/>
        <end position="156"/>
    </location>
</feature>
<reference evidence="2 3" key="1">
    <citation type="submission" date="2012-05" db="EMBL/GenBank/DDBJ databases">
        <title>Finished chromosome of genome of Oscillatoria sp. PCC 7112.</title>
        <authorList>
            <consortium name="US DOE Joint Genome Institute"/>
            <person name="Gugger M."/>
            <person name="Coursin T."/>
            <person name="Rippka R."/>
            <person name="Tandeau De Marsac N."/>
            <person name="Huntemann M."/>
            <person name="Wei C.-L."/>
            <person name="Han J."/>
            <person name="Detter J.C."/>
            <person name="Han C."/>
            <person name="Tapia R."/>
            <person name="Davenport K."/>
            <person name="Daligault H."/>
            <person name="Erkkila T."/>
            <person name="Gu W."/>
            <person name="Munk A.C.C."/>
            <person name="Teshima H."/>
            <person name="Xu Y."/>
            <person name="Chain P."/>
            <person name="Chen A."/>
            <person name="Krypides N."/>
            <person name="Mavromatis K."/>
            <person name="Markowitz V."/>
            <person name="Szeto E."/>
            <person name="Ivanova N."/>
            <person name="Mikhailova N."/>
            <person name="Ovchinnikova G."/>
            <person name="Pagani I."/>
            <person name="Pati A."/>
            <person name="Goodwin L."/>
            <person name="Peters L."/>
            <person name="Pitluck S."/>
            <person name="Woyke T."/>
            <person name="Kerfeld C."/>
        </authorList>
    </citation>
    <scope>NUCLEOTIDE SEQUENCE [LARGE SCALE GENOMIC DNA]</scope>
    <source>
        <strain evidence="2 3">PCC 7112</strain>
    </source>
</reference>
<dbReference type="Proteomes" id="UP000010478">
    <property type="component" value="Chromosome"/>
</dbReference>
<evidence type="ECO:0000313" key="3">
    <source>
        <dbReference type="Proteomes" id="UP000010478"/>
    </source>
</evidence>
<dbReference type="RefSeq" id="WP_015177560.1">
    <property type="nucleotide sequence ID" value="NC_019729.1"/>
</dbReference>
<dbReference type="OrthoDB" id="423143at2"/>
<dbReference type="InterPro" id="IPR021256">
    <property type="entry name" value="DUF2808"/>
</dbReference>
<keyword evidence="3" id="KW-1185">Reference proteome</keyword>
<dbReference type="AlphaFoldDB" id="K9VK25"/>
<sequence length="156" mass="16689" precursor="true">MKKLIYAAAFTLLLASNASATVAGGAIQNANVPHLTHSGAHPNKARFQGATHHFEVHVQGKALSALAIELPEDVKLRSGIEVKNPSGQKIESQVSVNNRKATVVFSQPISPDTTISIDMRGIQTPGYSRNWMYAISGKMVGINAEIPLGTVLIQTY</sequence>
<evidence type="ECO:0000313" key="2">
    <source>
        <dbReference type="EMBL" id="AFZ08311.1"/>
    </source>
</evidence>
<evidence type="ECO:0008006" key="4">
    <source>
        <dbReference type="Google" id="ProtNLM"/>
    </source>
</evidence>
<dbReference type="eggNOG" id="ENOG5032Z42">
    <property type="taxonomic scope" value="Bacteria"/>
</dbReference>
<proteinExistence type="predicted"/>
<protein>
    <recommendedName>
        <fullName evidence="4">DUF2808 domain-containing protein</fullName>
    </recommendedName>
</protein>
<dbReference type="KEGG" id="oni:Osc7112_3975"/>
<dbReference type="HOGENOM" id="CLU_129324_1_0_3"/>
<keyword evidence="1" id="KW-0732">Signal</keyword>
<evidence type="ECO:0000256" key="1">
    <source>
        <dbReference type="SAM" id="SignalP"/>
    </source>
</evidence>
<gene>
    <name evidence="2" type="ORF">Osc7112_3975</name>
</gene>